<dbReference type="EMBL" id="BKAG01000022">
    <property type="protein sequence ID" value="GEP43875.1"/>
    <property type="molecule type" value="Genomic_DNA"/>
</dbReference>
<keyword evidence="2" id="KW-1185">Reference proteome</keyword>
<evidence type="ECO:0000313" key="2">
    <source>
        <dbReference type="Proteomes" id="UP000321577"/>
    </source>
</evidence>
<proteinExistence type="predicted"/>
<accession>A0A512MAV8</accession>
<reference evidence="1 2" key="1">
    <citation type="submission" date="2019-07" db="EMBL/GenBank/DDBJ databases">
        <title>Whole genome shotgun sequence of Brevifollis gellanilyticus NBRC 108608.</title>
        <authorList>
            <person name="Hosoyama A."/>
            <person name="Uohara A."/>
            <person name="Ohji S."/>
            <person name="Ichikawa N."/>
        </authorList>
    </citation>
    <scope>NUCLEOTIDE SEQUENCE [LARGE SCALE GENOMIC DNA]</scope>
    <source>
        <strain evidence="1 2">NBRC 108608</strain>
    </source>
</reference>
<comment type="caution">
    <text evidence="1">The sequence shown here is derived from an EMBL/GenBank/DDBJ whole genome shotgun (WGS) entry which is preliminary data.</text>
</comment>
<sequence>MELGPLMGMPKTDVEDASGRILTGYIHGEHALTLSLSRALLRRIAELEAKVSQLQQEK</sequence>
<dbReference type="AlphaFoldDB" id="A0A512MAV8"/>
<protein>
    <submittedName>
        <fullName evidence="1">Uncharacterized protein</fullName>
    </submittedName>
</protein>
<dbReference type="Proteomes" id="UP000321577">
    <property type="component" value="Unassembled WGS sequence"/>
</dbReference>
<evidence type="ECO:0000313" key="1">
    <source>
        <dbReference type="EMBL" id="GEP43875.1"/>
    </source>
</evidence>
<gene>
    <name evidence="1" type="ORF">BGE01nite_31660</name>
</gene>
<name>A0A512MAV8_9BACT</name>
<organism evidence="1 2">
    <name type="scientific">Brevifollis gellanilyticus</name>
    <dbReference type="NCBI Taxonomy" id="748831"/>
    <lineage>
        <taxon>Bacteria</taxon>
        <taxon>Pseudomonadati</taxon>
        <taxon>Verrucomicrobiota</taxon>
        <taxon>Verrucomicrobiia</taxon>
        <taxon>Verrucomicrobiales</taxon>
        <taxon>Verrucomicrobiaceae</taxon>
    </lineage>
</organism>